<feature type="coiled-coil region" evidence="1">
    <location>
        <begin position="168"/>
        <end position="202"/>
    </location>
</feature>
<evidence type="ECO:0000313" key="2">
    <source>
        <dbReference type="EMBL" id="KAF2669443.1"/>
    </source>
</evidence>
<sequence>MDNRSTDKHNQSKGTLNPCVSCLQDYAFNFGQLVNECQFEKDVVEIAPGVVTSSKNPTPHTVRCSLCCKFRTNCFEVSTGVDCKAREELAGAISVYHKDPNDINAAVVRAHALRVESLWNMFGYQAEARKNFYLHSGKDTATPTYIEPVRKEFFEVSSKYHYYALDKQSKLEAENQAHQVKLATLLEENTRLLRELRELGMNQNERLRYQIIR</sequence>
<organism evidence="2 3">
    <name type="scientific">Microthyrium microscopicum</name>
    <dbReference type="NCBI Taxonomy" id="703497"/>
    <lineage>
        <taxon>Eukaryota</taxon>
        <taxon>Fungi</taxon>
        <taxon>Dikarya</taxon>
        <taxon>Ascomycota</taxon>
        <taxon>Pezizomycotina</taxon>
        <taxon>Dothideomycetes</taxon>
        <taxon>Dothideomycetes incertae sedis</taxon>
        <taxon>Microthyriales</taxon>
        <taxon>Microthyriaceae</taxon>
        <taxon>Microthyrium</taxon>
    </lineage>
</organism>
<dbReference type="AlphaFoldDB" id="A0A6A6UDI0"/>
<dbReference type="EMBL" id="MU004235">
    <property type="protein sequence ID" value="KAF2669443.1"/>
    <property type="molecule type" value="Genomic_DNA"/>
</dbReference>
<evidence type="ECO:0000313" key="3">
    <source>
        <dbReference type="Proteomes" id="UP000799302"/>
    </source>
</evidence>
<gene>
    <name evidence="2" type="ORF">BT63DRAFT_455424</name>
</gene>
<reference evidence="2" key="1">
    <citation type="journal article" date="2020" name="Stud. Mycol.">
        <title>101 Dothideomycetes genomes: a test case for predicting lifestyles and emergence of pathogens.</title>
        <authorList>
            <person name="Haridas S."/>
            <person name="Albert R."/>
            <person name="Binder M."/>
            <person name="Bloem J."/>
            <person name="Labutti K."/>
            <person name="Salamov A."/>
            <person name="Andreopoulos B."/>
            <person name="Baker S."/>
            <person name="Barry K."/>
            <person name="Bills G."/>
            <person name="Bluhm B."/>
            <person name="Cannon C."/>
            <person name="Castanera R."/>
            <person name="Culley D."/>
            <person name="Daum C."/>
            <person name="Ezra D."/>
            <person name="Gonzalez J."/>
            <person name="Henrissat B."/>
            <person name="Kuo A."/>
            <person name="Liang C."/>
            <person name="Lipzen A."/>
            <person name="Lutzoni F."/>
            <person name="Magnuson J."/>
            <person name="Mondo S."/>
            <person name="Nolan M."/>
            <person name="Ohm R."/>
            <person name="Pangilinan J."/>
            <person name="Park H.-J."/>
            <person name="Ramirez L."/>
            <person name="Alfaro M."/>
            <person name="Sun H."/>
            <person name="Tritt A."/>
            <person name="Yoshinaga Y."/>
            <person name="Zwiers L.-H."/>
            <person name="Turgeon B."/>
            <person name="Goodwin S."/>
            <person name="Spatafora J."/>
            <person name="Crous P."/>
            <person name="Grigoriev I."/>
        </authorList>
    </citation>
    <scope>NUCLEOTIDE SEQUENCE</scope>
    <source>
        <strain evidence="2">CBS 115976</strain>
    </source>
</reference>
<evidence type="ECO:0000256" key="1">
    <source>
        <dbReference type="SAM" id="Coils"/>
    </source>
</evidence>
<proteinExistence type="predicted"/>
<dbReference type="Proteomes" id="UP000799302">
    <property type="component" value="Unassembled WGS sequence"/>
</dbReference>
<keyword evidence="1" id="KW-0175">Coiled coil</keyword>
<keyword evidence="3" id="KW-1185">Reference proteome</keyword>
<protein>
    <submittedName>
        <fullName evidence="2">Uncharacterized protein</fullName>
    </submittedName>
</protein>
<accession>A0A6A6UDI0</accession>
<name>A0A6A6UDI0_9PEZI</name>